<keyword evidence="2" id="KW-0040">ANK repeat</keyword>
<dbReference type="GO" id="GO:0051015">
    <property type="term" value="F:actin filament binding"/>
    <property type="evidence" value="ECO:0000318"/>
    <property type="project" value="GO_Central"/>
</dbReference>
<feature type="compositionally biased region" description="Polar residues" evidence="3">
    <location>
        <begin position="224"/>
        <end position="238"/>
    </location>
</feature>
<organism evidence="4 5">
    <name type="scientific">Thalassiosira pseudonana</name>
    <name type="common">Marine diatom</name>
    <name type="synonym">Cyclotella nana</name>
    <dbReference type="NCBI Taxonomy" id="35128"/>
    <lineage>
        <taxon>Eukaryota</taxon>
        <taxon>Sar</taxon>
        <taxon>Stramenopiles</taxon>
        <taxon>Ochrophyta</taxon>
        <taxon>Bacillariophyta</taxon>
        <taxon>Coscinodiscophyceae</taxon>
        <taxon>Thalassiosirophycidae</taxon>
        <taxon>Thalassiosirales</taxon>
        <taxon>Thalassiosiraceae</taxon>
        <taxon>Thalassiosira</taxon>
    </lineage>
</organism>
<dbReference type="PANTHER" id="PTHR24153:SF8">
    <property type="entry name" value="FORKED, ISOFORM F"/>
    <property type="match status" value="1"/>
</dbReference>
<proteinExistence type="predicted"/>
<feature type="compositionally biased region" description="Low complexity" evidence="3">
    <location>
        <begin position="163"/>
        <end position="202"/>
    </location>
</feature>
<dbReference type="PaxDb" id="35128-Thaps23225"/>
<keyword evidence="1" id="KW-0677">Repeat</keyword>
<feature type="compositionally biased region" description="Basic and acidic residues" evidence="3">
    <location>
        <begin position="125"/>
        <end position="152"/>
    </location>
</feature>
<reference evidence="4 5" key="1">
    <citation type="journal article" date="2004" name="Science">
        <title>The genome of the diatom Thalassiosira pseudonana: ecology, evolution, and metabolism.</title>
        <authorList>
            <person name="Armbrust E.V."/>
            <person name="Berges J.A."/>
            <person name="Bowler C."/>
            <person name="Green B.R."/>
            <person name="Martinez D."/>
            <person name="Putnam N.H."/>
            <person name="Zhou S."/>
            <person name="Allen A.E."/>
            <person name="Apt K.E."/>
            <person name="Bechner M."/>
            <person name="Brzezinski M.A."/>
            <person name="Chaal B.K."/>
            <person name="Chiovitti A."/>
            <person name="Davis A.K."/>
            <person name="Demarest M.S."/>
            <person name="Detter J.C."/>
            <person name="Glavina T."/>
            <person name="Goodstein D."/>
            <person name="Hadi M.Z."/>
            <person name="Hellsten U."/>
            <person name="Hildebrand M."/>
            <person name="Jenkins B.D."/>
            <person name="Jurka J."/>
            <person name="Kapitonov V.V."/>
            <person name="Kroger N."/>
            <person name="Lau W.W."/>
            <person name="Lane T.W."/>
            <person name="Larimer F.W."/>
            <person name="Lippmeier J.C."/>
            <person name="Lucas S."/>
            <person name="Medina M."/>
            <person name="Montsant A."/>
            <person name="Obornik M."/>
            <person name="Parker M.S."/>
            <person name="Palenik B."/>
            <person name="Pazour G.J."/>
            <person name="Richardson P.M."/>
            <person name="Rynearson T.A."/>
            <person name="Saito M.A."/>
            <person name="Schwartz D.C."/>
            <person name="Thamatrakoln K."/>
            <person name="Valentin K."/>
            <person name="Vardi A."/>
            <person name="Wilkerson F.P."/>
            <person name="Rokhsar D.S."/>
        </authorList>
    </citation>
    <scope>NUCLEOTIDE SEQUENCE [LARGE SCALE GENOMIC DNA]</scope>
    <source>
        <strain evidence="4 5">CCMP1335</strain>
    </source>
</reference>
<feature type="region of interest" description="Disordered" evidence="3">
    <location>
        <begin position="119"/>
        <end position="238"/>
    </location>
</feature>
<dbReference type="GO" id="GO:0005737">
    <property type="term" value="C:cytoplasm"/>
    <property type="evidence" value="ECO:0000318"/>
    <property type="project" value="GO_Central"/>
</dbReference>
<evidence type="ECO:0000313" key="5">
    <source>
        <dbReference type="Proteomes" id="UP000001449"/>
    </source>
</evidence>
<dbReference type="EMBL" id="CM000643">
    <property type="protein sequence ID" value="EED91283.1"/>
    <property type="molecule type" value="Genomic_DNA"/>
</dbReference>
<evidence type="ECO:0000313" key="4">
    <source>
        <dbReference type="EMBL" id="EED91283.1"/>
    </source>
</evidence>
<sequence length="538" mass="60024">MAEEQQREPVTIEGYSIGQEGLPHHFNASTTRDEAAVEAASLRQGDAAFIKRSDLKWTYAVITERNTDGPVTTLRFEVDDAKNRKSFPQNQWGKYIRVIKVTEPVEITAEEEAVAVENEENSISSKKDDVTAAVEEKKEETPAAIEEEKKEVVSAPVVESKPSGGWFSSIFGSSPKPAAKPTEETVAPAPPTVALLAATPKAADTKSSAAPTEVNPAKSDEENQPPSEQLASPKRNPSSILKFKFSKSPKNSADKLSVTIPTFPVTAAISPKADPTSPSNDEKWFDLEAKECDYDKNPTDLFQALEARQFDYAYEMYKHTNAQFTKDCKTWVIARGEKKTSPSRFRALPLHAAIVFGAPDELIKRVLRAYPNACRGRDVKGRLPIHLAFENNSSDEIISLIVDAFPKGFFSKDKKELTALDHVNGNTERAYIAKFIPQVIAAKLEEEREKWNAETATLLKEQRETLRSDEEFMADVIEHVQAEVEAHNMSKMELLEATYKKEIELLKKKHDAETQALLEGFEVKLNFEKKLNKLKIGK</sequence>
<dbReference type="RefSeq" id="XP_002291176.1">
    <property type="nucleotide sequence ID" value="XM_002291140.1"/>
</dbReference>
<dbReference type="InterPro" id="IPR052420">
    <property type="entry name" value="Espin/Espin-like"/>
</dbReference>
<dbReference type="AlphaFoldDB" id="B8C482"/>
<dbReference type="InParanoid" id="B8C482"/>
<dbReference type="KEGG" id="tps:THAPSDRAFT_23225"/>
<evidence type="ECO:0000256" key="3">
    <source>
        <dbReference type="SAM" id="MobiDB-lite"/>
    </source>
</evidence>
<accession>B8C482</accession>
<protein>
    <submittedName>
        <fullName evidence="4">Uncharacterized protein</fullName>
    </submittedName>
</protein>
<evidence type="ECO:0000256" key="1">
    <source>
        <dbReference type="ARBA" id="ARBA00022737"/>
    </source>
</evidence>
<dbReference type="OMA" id="WGKYIRV"/>
<dbReference type="InterPro" id="IPR036770">
    <property type="entry name" value="Ankyrin_rpt-contain_sf"/>
</dbReference>
<evidence type="ECO:0000256" key="2">
    <source>
        <dbReference type="ARBA" id="ARBA00023043"/>
    </source>
</evidence>
<dbReference type="eggNOG" id="ENOG502T6T0">
    <property type="taxonomic scope" value="Eukaryota"/>
</dbReference>
<feature type="region of interest" description="Disordered" evidence="3">
    <location>
        <begin position="1"/>
        <end position="27"/>
    </location>
</feature>
<dbReference type="Proteomes" id="UP000001449">
    <property type="component" value="Chromosome 6"/>
</dbReference>
<dbReference type="HOGENOM" id="CLU_506735_0_0_1"/>
<name>B8C482_THAPS</name>
<dbReference type="Gene3D" id="1.25.40.20">
    <property type="entry name" value="Ankyrin repeat-containing domain"/>
    <property type="match status" value="1"/>
</dbReference>
<dbReference type="PANTHER" id="PTHR24153">
    <property type="entry name" value="ESPIN"/>
    <property type="match status" value="1"/>
</dbReference>
<dbReference type="GeneID" id="7453314"/>
<dbReference type="GO" id="GO:0051017">
    <property type="term" value="P:actin filament bundle assembly"/>
    <property type="evidence" value="ECO:0000318"/>
    <property type="project" value="GO_Central"/>
</dbReference>
<gene>
    <name evidence="4" type="ORF">THAPSDRAFT_23225</name>
</gene>
<reference evidence="4 5" key="2">
    <citation type="journal article" date="2008" name="Nature">
        <title>The Phaeodactylum genome reveals the evolutionary history of diatom genomes.</title>
        <authorList>
            <person name="Bowler C."/>
            <person name="Allen A.E."/>
            <person name="Badger J.H."/>
            <person name="Grimwood J."/>
            <person name="Jabbari K."/>
            <person name="Kuo A."/>
            <person name="Maheswari U."/>
            <person name="Martens C."/>
            <person name="Maumus F."/>
            <person name="Otillar R.P."/>
            <person name="Rayko E."/>
            <person name="Salamov A."/>
            <person name="Vandepoele K."/>
            <person name="Beszteri B."/>
            <person name="Gruber A."/>
            <person name="Heijde M."/>
            <person name="Katinka M."/>
            <person name="Mock T."/>
            <person name="Valentin K."/>
            <person name="Verret F."/>
            <person name="Berges J.A."/>
            <person name="Brownlee C."/>
            <person name="Cadoret J.P."/>
            <person name="Chiovitti A."/>
            <person name="Choi C.J."/>
            <person name="Coesel S."/>
            <person name="De Martino A."/>
            <person name="Detter J.C."/>
            <person name="Durkin C."/>
            <person name="Falciatore A."/>
            <person name="Fournet J."/>
            <person name="Haruta M."/>
            <person name="Huysman M.J."/>
            <person name="Jenkins B.D."/>
            <person name="Jiroutova K."/>
            <person name="Jorgensen R.E."/>
            <person name="Joubert Y."/>
            <person name="Kaplan A."/>
            <person name="Kroger N."/>
            <person name="Kroth P.G."/>
            <person name="La Roche J."/>
            <person name="Lindquist E."/>
            <person name="Lommer M."/>
            <person name="Martin-Jezequel V."/>
            <person name="Lopez P.J."/>
            <person name="Lucas S."/>
            <person name="Mangogna M."/>
            <person name="McGinnis K."/>
            <person name="Medlin L.K."/>
            <person name="Montsant A."/>
            <person name="Oudot-Le Secq M.P."/>
            <person name="Napoli C."/>
            <person name="Obornik M."/>
            <person name="Parker M.S."/>
            <person name="Petit J.L."/>
            <person name="Porcel B.M."/>
            <person name="Poulsen N."/>
            <person name="Robison M."/>
            <person name="Rychlewski L."/>
            <person name="Rynearson T.A."/>
            <person name="Schmutz J."/>
            <person name="Shapiro H."/>
            <person name="Siaut M."/>
            <person name="Stanley M."/>
            <person name="Sussman M.R."/>
            <person name="Taylor A.R."/>
            <person name="Vardi A."/>
            <person name="von Dassow P."/>
            <person name="Vyverman W."/>
            <person name="Willis A."/>
            <person name="Wyrwicz L.S."/>
            <person name="Rokhsar D.S."/>
            <person name="Weissenbach J."/>
            <person name="Armbrust E.V."/>
            <person name="Green B.R."/>
            <person name="Van de Peer Y."/>
            <person name="Grigoriev I.V."/>
        </authorList>
    </citation>
    <scope>NUCLEOTIDE SEQUENCE [LARGE SCALE GENOMIC DNA]</scope>
    <source>
        <strain evidence="4 5">CCMP1335</strain>
    </source>
</reference>
<keyword evidence="5" id="KW-1185">Reference proteome</keyword>